<reference evidence="1 2" key="1">
    <citation type="submission" date="2017-12" db="EMBL/GenBank/DDBJ databases">
        <title>Phylogenetic diversity of female urinary microbiome.</title>
        <authorList>
            <person name="Thomas-White K."/>
            <person name="Wolfe A.J."/>
        </authorList>
    </citation>
    <scope>NUCLEOTIDE SEQUENCE [LARGE SCALE GENOMIC DNA]</scope>
    <source>
        <strain evidence="1 2">UMB0064</strain>
    </source>
</reference>
<dbReference type="Proteomes" id="UP000242263">
    <property type="component" value="Unassembled WGS sequence"/>
</dbReference>
<accession>A0A2I1M1N0</accession>
<gene>
    <name evidence="1" type="ORF">CYJ32_07380</name>
</gene>
<comment type="caution">
    <text evidence="1">The sequence shown here is derived from an EMBL/GenBank/DDBJ whole genome shotgun (WGS) entry which is preliminary data.</text>
</comment>
<name>A0A2I1M1N0_9BIFI</name>
<sequence>MVNLIDSHTGTMNVTAREVGYVETGLTGTGTFLLKLDDKFPTVNTVGNNVIIPMSFWLVDGRRFSIMNAETITSDIGQNGYNRIDLICLHYKCDKSTGVESVELACVKGIRTTGIAEAPSVKQLDLNTLPAESYKPLLRLNWSGTTLQCVLADGVKQLPSTSMMMDSFDTKLTSVENNLRNVESRLTTVSRTDWKPPFTNSKIRLERVGNIVFANGNVKFTQGGQQDYSTANETIPAGYRPINVNTPIICGNVNFSLLVDDQGKITMLGDPASAYTTMHGMWITSDAV</sequence>
<evidence type="ECO:0000313" key="2">
    <source>
        <dbReference type="Proteomes" id="UP000242263"/>
    </source>
</evidence>
<organism evidence="1 2">
    <name type="scientific">Alloscardovia omnicolens</name>
    <dbReference type="NCBI Taxonomy" id="419015"/>
    <lineage>
        <taxon>Bacteria</taxon>
        <taxon>Bacillati</taxon>
        <taxon>Actinomycetota</taxon>
        <taxon>Actinomycetes</taxon>
        <taxon>Bifidobacteriales</taxon>
        <taxon>Bifidobacteriaceae</taxon>
        <taxon>Alloscardovia</taxon>
    </lineage>
</organism>
<dbReference type="AlphaFoldDB" id="A0A2I1M1N0"/>
<dbReference type="RefSeq" id="WP_101541577.1">
    <property type="nucleotide sequence ID" value="NZ_PKGU01000006.1"/>
</dbReference>
<evidence type="ECO:0008006" key="3">
    <source>
        <dbReference type="Google" id="ProtNLM"/>
    </source>
</evidence>
<protein>
    <recommendedName>
        <fullName evidence="3">Phage tail protein</fullName>
    </recommendedName>
</protein>
<proteinExistence type="predicted"/>
<evidence type="ECO:0000313" key="1">
    <source>
        <dbReference type="EMBL" id="PKZ14038.1"/>
    </source>
</evidence>
<dbReference type="EMBL" id="PKGU01000006">
    <property type="protein sequence ID" value="PKZ14038.1"/>
    <property type="molecule type" value="Genomic_DNA"/>
</dbReference>